<dbReference type="GO" id="GO:0008843">
    <property type="term" value="F:endochitinase activity"/>
    <property type="evidence" value="ECO:0007669"/>
    <property type="project" value="UniProtKB-EC"/>
</dbReference>
<feature type="compositionally biased region" description="Polar residues" evidence="10">
    <location>
        <begin position="339"/>
        <end position="351"/>
    </location>
</feature>
<keyword evidence="6 8" id="KW-0326">Glycosidase</keyword>
<dbReference type="Pfam" id="PF00704">
    <property type="entry name" value="Glyco_hydro_18"/>
    <property type="match status" value="1"/>
</dbReference>
<dbReference type="InterPro" id="IPR050542">
    <property type="entry name" value="Glycosyl_Hydrlase18_Chitinase"/>
</dbReference>
<feature type="compositionally biased region" description="Low complexity" evidence="10">
    <location>
        <begin position="322"/>
        <end position="338"/>
    </location>
</feature>
<dbReference type="CDD" id="cd02877">
    <property type="entry name" value="GH18_hevamine_XipI_class_III"/>
    <property type="match status" value="1"/>
</dbReference>
<sequence length="446" mass="47117">MLLAGISATLIAFSTYATAFNINSNANYASYYGQNSAKNQKSLGEYCQDAIEDVIVLAFMQGFPNILLNFANACETTFEGSTLLNCPNMAKDIQYCQSQGKAVILSMGGASGAYGFTNDSEAVSFADTMWNTFFKGSSDQRPFGDAVLDGVDLDIEGGGGIGYPAFINQLRSHYTSDPSKSYYITSAPQCPFPDAYLGPTLDSAWFDMVYVQFYNNYCGLNAYPSSFNFGDWDNWAKTKSVNKDVKIFIGAPGSPAAASSGYVDGATLKTIYNDIRSKYSSLGGIMTWDISQSRTSGIATEIRAALGAGEAGKGVDIENKNSEVSSAESTTSTTSSSSNLEDANEPTSSAPYNDINELVQVTSDTSESTIDSSEPTNDTSGDCPVDGASCAGSQQGCNGQQFALCANGKWYLSLCAPGTICTLNNGGVVCDWPNGRSTNTCGVTGG</sequence>
<keyword evidence="5" id="KW-0119">Carbohydrate metabolism</keyword>
<protein>
    <recommendedName>
        <fullName evidence="2">chitinase</fullName>
        <ecNumber evidence="2">3.2.1.14</ecNumber>
    </recommendedName>
</protein>
<feature type="compositionally biased region" description="Low complexity" evidence="10">
    <location>
        <begin position="362"/>
        <end position="376"/>
    </location>
</feature>
<keyword evidence="11" id="KW-0732">Signal</keyword>
<dbReference type="InterPro" id="IPR001223">
    <property type="entry name" value="Glyco_hydro18_cat"/>
</dbReference>
<evidence type="ECO:0000256" key="11">
    <source>
        <dbReference type="SAM" id="SignalP"/>
    </source>
</evidence>
<dbReference type="InterPro" id="IPR005089">
    <property type="entry name" value="CBM19"/>
</dbReference>
<evidence type="ECO:0000256" key="8">
    <source>
        <dbReference type="RuleBase" id="RU000489"/>
    </source>
</evidence>
<keyword evidence="14" id="KW-1185">Reference proteome</keyword>
<evidence type="ECO:0000259" key="12">
    <source>
        <dbReference type="PROSITE" id="PS51910"/>
    </source>
</evidence>
<proteinExistence type="inferred from homology"/>
<feature type="region of interest" description="Disordered" evidence="10">
    <location>
        <begin position="362"/>
        <end position="381"/>
    </location>
</feature>
<dbReference type="SUPFAM" id="SSF51445">
    <property type="entry name" value="(Trans)glycosidases"/>
    <property type="match status" value="1"/>
</dbReference>
<evidence type="ECO:0000256" key="6">
    <source>
        <dbReference type="ARBA" id="ARBA00023295"/>
    </source>
</evidence>
<dbReference type="PROSITE" id="PS01095">
    <property type="entry name" value="GH18_1"/>
    <property type="match status" value="1"/>
</dbReference>
<evidence type="ECO:0000256" key="1">
    <source>
        <dbReference type="ARBA" id="ARBA00000822"/>
    </source>
</evidence>
<dbReference type="GO" id="GO:0006032">
    <property type="term" value="P:chitin catabolic process"/>
    <property type="evidence" value="ECO:0007669"/>
    <property type="project" value="UniProtKB-KW"/>
</dbReference>
<evidence type="ECO:0000256" key="7">
    <source>
        <dbReference type="ARBA" id="ARBA00023326"/>
    </source>
</evidence>
<dbReference type="EC" id="3.2.1.14" evidence="2"/>
<evidence type="ECO:0000256" key="9">
    <source>
        <dbReference type="RuleBase" id="RU004453"/>
    </source>
</evidence>
<organism evidence="13 14">
    <name type="scientific">Coemansia brasiliensis</name>
    <dbReference type="NCBI Taxonomy" id="2650707"/>
    <lineage>
        <taxon>Eukaryota</taxon>
        <taxon>Fungi</taxon>
        <taxon>Fungi incertae sedis</taxon>
        <taxon>Zoopagomycota</taxon>
        <taxon>Kickxellomycotina</taxon>
        <taxon>Kickxellomycetes</taxon>
        <taxon>Kickxellales</taxon>
        <taxon>Kickxellaceae</taxon>
        <taxon>Coemansia</taxon>
    </lineage>
</organism>
<reference evidence="13" key="1">
    <citation type="submission" date="2022-07" db="EMBL/GenBank/DDBJ databases">
        <title>Phylogenomic reconstructions and comparative analyses of Kickxellomycotina fungi.</title>
        <authorList>
            <person name="Reynolds N.K."/>
            <person name="Stajich J.E."/>
            <person name="Barry K."/>
            <person name="Grigoriev I.V."/>
            <person name="Crous P."/>
            <person name="Smith M.E."/>
        </authorList>
    </citation>
    <scope>NUCLEOTIDE SEQUENCE</scope>
    <source>
        <strain evidence="13">NRRL 1566</strain>
    </source>
</reference>
<dbReference type="PANTHER" id="PTHR45708:SF49">
    <property type="entry name" value="ENDOCHITINASE"/>
    <property type="match status" value="1"/>
</dbReference>
<feature type="region of interest" description="Disordered" evidence="10">
    <location>
        <begin position="316"/>
        <end position="354"/>
    </location>
</feature>
<dbReference type="EMBL" id="JANBUW010000014">
    <property type="protein sequence ID" value="KAJ2851313.1"/>
    <property type="molecule type" value="Genomic_DNA"/>
</dbReference>
<keyword evidence="4" id="KW-0146">Chitin degradation</keyword>
<dbReference type="InterPro" id="IPR001579">
    <property type="entry name" value="Glyco_hydro_18_chit_AS"/>
</dbReference>
<evidence type="ECO:0000256" key="2">
    <source>
        <dbReference type="ARBA" id="ARBA00012729"/>
    </source>
</evidence>
<dbReference type="GO" id="GO:0005576">
    <property type="term" value="C:extracellular region"/>
    <property type="evidence" value="ECO:0007669"/>
    <property type="project" value="TreeGrafter"/>
</dbReference>
<accession>A0A9W8IFW0</accession>
<dbReference type="GO" id="GO:0008061">
    <property type="term" value="F:chitin binding"/>
    <property type="evidence" value="ECO:0007669"/>
    <property type="project" value="InterPro"/>
</dbReference>
<comment type="similarity">
    <text evidence="9">Belongs to the glycosyl hydrolase 18 family.</text>
</comment>
<comment type="caution">
    <text evidence="13">The sequence shown here is derived from an EMBL/GenBank/DDBJ whole genome shotgun (WGS) entry which is preliminary data.</text>
</comment>
<comment type="catalytic activity">
    <reaction evidence="1">
        <text>Random endo-hydrolysis of N-acetyl-beta-D-glucosaminide (1-&gt;4)-beta-linkages in chitin and chitodextrins.</text>
        <dbReference type="EC" id="3.2.1.14"/>
    </reaction>
</comment>
<keyword evidence="7" id="KW-0624">Polysaccharide degradation</keyword>
<feature type="chain" id="PRO_5040874965" description="chitinase" evidence="11">
    <location>
        <begin position="20"/>
        <end position="446"/>
    </location>
</feature>
<dbReference type="InterPro" id="IPR017853">
    <property type="entry name" value="GH"/>
</dbReference>
<feature type="domain" description="GH18" evidence="12">
    <location>
        <begin position="26"/>
        <end position="309"/>
    </location>
</feature>
<dbReference type="AlphaFoldDB" id="A0A9W8IFW0"/>
<evidence type="ECO:0000256" key="5">
    <source>
        <dbReference type="ARBA" id="ARBA00023277"/>
    </source>
</evidence>
<dbReference type="Gene3D" id="3.20.20.80">
    <property type="entry name" value="Glycosidases"/>
    <property type="match status" value="1"/>
</dbReference>
<dbReference type="Proteomes" id="UP001139887">
    <property type="component" value="Unassembled WGS sequence"/>
</dbReference>
<evidence type="ECO:0000313" key="14">
    <source>
        <dbReference type="Proteomes" id="UP001139887"/>
    </source>
</evidence>
<dbReference type="PROSITE" id="PS51910">
    <property type="entry name" value="GH18_2"/>
    <property type="match status" value="1"/>
</dbReference>
<gene>
    <name evidence="13" type="primary">CHT2_1</name>
    <name evidence="13" type="ORF">IWW36_001210</name>
</gene>
<evidence type="ECO:0000256" key="10">
    <source>
        <dbReference type="SAM" id="MobiDB-lite"/>
    </source>
</evidence>
<dbReference type="Pfam" id="PF03427">
    <property type="entry name" value="CBM_19"/>
    <property type="match status" value="1"/>
</dbReference>
<evidence type="ECO:0000256" key="4">
    <source>
        <dbReference type="ARBA" id="ARBA00023024"/>
    </source>
</evidence>
<evidence type="ECO:0000256" key="3">
    <source>
        <dbReference type="ARBA" id="ARBA00022801"/>
    </source>
</evidence>
<evidence type="ECO:0000313" key="13">
    <source>
        <dbReference type="EMBL" id="KAJ2851313.1"/>
    </source>
</evidence>
<dbReference type="InterPro" id="IPR045321">
    <property type="entry name" value="Cts1-like"/>
</dbReference>
<name>A0A9W8IFW0_9FUNG</name>
<keyword evidence="3 8" id="KW-0378">Hydrolase</keyword>
<dbReference type="OrthoDB" id="6020543at2759"/>
<dbReference type="GO" id="GO:0000272">
    <property type="term" value="P:polysaccharide catabolic process"/>
    <property type="evidence" value="ECO:0007669"/>
    <property type="project" value="UniProtKB-KW"/>
</dbReference>
<feature type="signal peptide" evidence="11">
    <location>
        <begin position="1"/>
        <end position="19"/>
    </location>
</feature>
<dbReference type="PANTHER" id="PTHR45708">
    <property type="entry name" value="ENDOCHITINASE"/>
    <property type="match status" value="1"/>
</dbReference>